<evidence type="ECO:0008006" key="2">
    <source>
        <dbReference type="Google" id="ProtNLM"/>
    </source>
</evidence>
<gene>
    <name evidence="1" type="ORF">SDC9_35883</name>
</gene>
<dbReference type="InterPro" id="IPR011312">
    <property type="entry name" value="Menthan_mark_7"/>
</dbReference>
<evidence type="ECO:0000313" key="1">
    <source>
        <dbReference type="EMBL" id="MPL89841.1"/>
    </source>
</evidence>
<dbReference type="EMBL" id="VSSQ01000288">
    <property type="protein sequence ID" value="MPL89841.1"/>
    <property type="molecule type" value="Genomic_DNA"/>
</dbReference>
<comment type="caution">
    <text evidence="1">The sequence shown here is derived from an EMBL/GenBank/DDBJ whole genome shotgun (WGS) entry which is preliminary data.</text>
</comment>
<dbReference type="NCBIfam" id="TIGR03274">
    <property type="entry name" value="methan_mark_7"/>
    <property type="match status" value="1"/>
</dbReference>
<accession>A0A644VEX8</accession>
<name>A0A644VEX8_9ZZZZ</name>
<proteinExistence type="predicted"/>
<dbReference type="InterPro" id="IPR026327">
    <property type="entry name" value="Me_CoM_Rdtase_prot-C-like"/>
</dbReference>
<dbReference type="Pfam" id="PF04609">
    <property type="entry name" value="MCR_C"/>
    <property type="match status" value="1"/>
</dbReference>
<sequence>MILVPVTYKGGVYRLDEIIDYIEDLGGYIVQRHNIASEVVLQVLMPKEDIKHLITFSRPLAGEVIESPLVGTEIAVVIPSLEIHHLPHSACDVAEYLRSHGSKSNMLGMARGFGKRIAQMNDEERDLINEHDIAIFVLGNFASCIEKKFPKFRYGITVPVILTGGPEREVLVKQTDPPVAGYVGGLGRFMHRTQTEADIHRLDMVVDEVKKVIEARRQEIANDPLSVSPARLQALIKQELPEIEEVYSPSPIAVQLNGLRVKLSYPAYAQKIRDLVIEDEVKVGDVADVLPSRMRDYILIRIKPLSETNIVV</sequence>
<dbReference type="AlphaFoldDB" id="A0A644VEX8"/>
<reference evidence="1" key="1">
    <citation type="submission" date="2019-08" db="EMBL/GenBank/DDBJ databases">
        <authorList>
            <person name="Kucharzyk K."/>
            <person name="Murdoch R.W."/>
            <person name="Higgins S."/>
            <person name="Loffler F."/>
        </authorList>
    </citation>
    <scope>NUCLEOTIDE SEQUENCE</scope>
</reference>
<protein>
    <recommendedName>
        <fullName evidence="2">Methanogenesis marker 7 protein</fullName>
    </recommendedName>
</protein>
<organism evidence="1">
    <name type="scientific">bioreactor metagenome</name>
    <dbReference type="NCBI Taxonomy" id="1076179"/>
    <lineage>
        <taxon>unclassified sequences</taxon>
        <taxon>metagenomes</taxon>
        <taxon>ecological metagenomes</taxon>
    </lineage>
</organism>
<dbReference type="PIRSF" id="PIRSF019164">
    <property type="entry name" value="UCP019164"/>
    <property type="match status" value="1"/>
</dbReference>